<evidence type="ECO:0008006" key="4">
    <source>
        <dbReference type="Google" id="ProtNLM"/>
    </source>
</evidence>
<gene>
    <name evidence="2" type="ORF">GGQ67_000281</name>
</gene>
<evidence type="ECO:0000313" key="2">
    <source>
        <dbReference type="EMBL" id="MBB3962663.1"/>
    </source>
</evidence>
<dbReference type="RefSeq" id="WP_183898386.1">
    <property type="nucleotide sequence ID" value="NZ_JACIDW010000001.1"/>
</dbReference>
<dbReference type="Proteomes" id="UP000582090">
    <property type="component" value="Unassembled WGS sequence"/>
</dbReference>
<reference evidence="2 3" key="1">
    <citation type="submission" date="2020-08" db="EMBL/GenBank/DDBJ databases">
        <title>Genomic Encyclopedia of Type Strains, Phase IV (KMG-IV): sequencing the most valuable type-strain genomes for metagenomic binning, comparative biology and taxonomic classification.</title>
        <authorList>
            <person name="Goeker M."/>
        </authorList>
    </citation>
    <scope>NUCLEOTIDE SEQUENCE [LARGE SCALE GENOMIC DNA]</scope>
    <source>
        <strain evidence="2 3">DSM 26575</strain>
    </source>
</reference>
<dbReference type="SUPFAM" id="SSF48239">
    <property type="entry name" value="Terpenoid cyclases/Protein prenyltransferases"/>
    <property type="match status" value="1"/>
</dbReference>
<protein>
    <recommendedName>
        <fullName evidence="4">Methylaspartate ammonia-lyase</fullName>
    </recommendedName>
</protein>
<feature type="chain" id="PRO_5030568650" description="Methylaspartate ammonia-lyase" evidence="1">
    <location>
        <begin position="28"/>
        <end position="434"/>
    </location>
</feature>
<name>A0A7W6G8M2_9HYPH</name>
<proteinExistence type="predicted"/>
<feature type="signal peptide" evidence="1">
    <location>
        <begin position="1"/>
        <end position="27"/>
    </location>
</feature>
<dbReference type="AlphaFoldDB" id="A0A7W6G8M2"/>
<dbReference type="EMBL" id="JACIDW010000001">
    <property type="protein sequence ID" value="MBB3962663.1"/>
    <property type="molecule type" value="Genomic_DNA"/>
</dbReference>
<accession>A0A7W6G8M2</accession>
<keyword evidence="3" id="KW-1185">Reference proteome</keyword>
<organism evidence="2 3">
    <name type="scientific">Rhizobium metallidurans</name>
    <dbReference type="NCBI Taxonomy" id="1265931"/>
    <lineage>
        <taxon>Bacteria</taxon>
        <taxon>Pseudomonadati</taxon>
        <taxon>Pseudomonadota</taxon>
        <taxon>Alphaproteobacteria</taxon>
        <taxon>Hyphomicrobiales</taxon>
        <taxon>Rhizobiaceae</taxon>
        <taxon>Rhizobium/Agrobacterium group</taxon>
        <taxon>Rhizobium</taxon>
    </lineage>
</organism>
<evidence type="ECO:0000256" key="1">
    <source>
        <dbReference type="SAM" id="SignalP"/>
    </source>
</evidence>
<sequence length="434" mass="47175">MHEVWRGLVASLLAALLLSIAIGTAKADDTETKQLACSMCDALAARMTGEPEQPFVFRSYEPANGGSALHPSLENTGFTYDNALVMMALYGCQRKAEARRVADALVVALETDRRYNDGRLRNAYRSGPVIPGKDGMLLPGYWSTASNSWVEDGYQVGTATGSTAWGALAMLMAYEETNQQAYLDAARKIMTWIHRNTADPKNVGYLGGFFGHEPTPERMTWKSTEHNLDIYAADSWLARLDPGGDWAYQGDSALQFLKAMWNEAEGRFYIGSAPDSNAPNVAMSGLDAELWPLIAVPEFKSKAGRVMEWTDVNHGVDGGYDFNSDRDGIWLEGTAQAALVFREIGRPERAEPLFATIAKQRAPNGLVYATANEQLTTGLQVGPNSAPGDFKYYRLPHVGATGWAVLAALGINPFVGRNGQATTSSKDSPCPPKS</sequence>
<keyword evidence="1" id="KW-0732">Signal</keyword>
<comment type="caution">
    <text evidence="2">The sequence shown here is derived from an EMBL/GenBank/DDBJ whole genome shotgun (WGS) entry which is preliminary data.</text>
</comment>
<dbReference type="InterPro" id="IPR008930">
    <property type="entry name" value="Terpenoid_cyclase/PrenylTrfase"/>
</dbReference>
<evidence type="ECO:0000313" key="3">
    <source>
        <dbReference type="Proteomes" id="UP000582090"/>
    </source>
</evidence>
<dbReference type="Gene3D" id="1.50.10.20">
    <property type="match status" value="1"/>
</dbReference>